<name>A0A2C6L3C9_9APIC</name>
<feature type="region of interest" description="Disordered" evidence="1">
    <location>
        <begin position="1"/>
        <end position="54"/>
    </location>
</feature>
<proteinExistence type="predicted"/>
<sequence length="639" mass="69933">MKEESDSSVKTPGSSSILASPVFPRGVEKEEEDQQESKKIAQQGEKDGLSIDASVSTAPAFPEIIDSSFFVSDHLQRPRGDPSHNPLHERTCHIGGGEQGRGQEDEECFLSGNRQRHFPSTPPNLSSLSTCTETEGVSLRERRGDREERAKEDTSSNREQGRYRSPAEEEDFSSPPSKKKTQWEPTPIFMASSSSCTPGSTAVNPSGVCTPQSLGTTPSHPSRHYPYSLHKHPNKTLSNPSHHFNFLSRMTFSSAVDHNNFTDFREGEDPSGEERKESSSMPNTSCGKRGTYAAQARGGDSTFLSGGDSVKEEDMKNLSFRKPHEDLVNSFSSSVFLLSAAEGFSRCPSPLYQNLFSSLLGRDQESTTQTNRPSVAKAPSPLEKPQKEKKEDEGKRETTPKSDEERKHDERDAVEKKKEERDAPESSGKEKEEKEMPPVEGPQLEGNGDRLERSMRGDKEKEKQSSDSEENPVQKKDEKTPNAMAVSCSSSSTSETLPNTEGEHLSSSSHSCSSPSCVSWSLFSSSSLSSSIQVIPPFFNTDQSSSPNPSLPLSSSSCPSSSVLPWRLHVSTTLFMLALGGEGVLQITQGEQEKDFPFQTHAALFIPPLTPYRIFCISSSPLVLLVCTAPPSSSPPSIL</sequence>
<feature type="region of interest" description="Disordered" evidence="1">
    <location>
        <begin position="72"/>
        <end position="225"/>
    </location>
</feature>
<dbReference type="Proteomes" id="UP000221165">
    <property type="component" value="Unassembled WGS sequence"/>
</dbReference>
<feature type="region of interest" description="Disordered" evidence="1">
    <location>
        <begin position="363"/>
        <end position="513"/>
    </location>
</feature>
<dbReference type="GeneID" id="94426202"/>
<dbReference type="VEuPathDB" id="ToxoDB:CSUI_002792"/>
<feature type="compositionally biased region" description="Basic and acidic residues" evidence="1">
    <location>
        <begin position="263"/>
        <end position="278"/>
    </location>
</feature>
<feature type="compositionally biased region" description="Basic and acidic residues" evidence="1">
    <location>
        <begin position="138"/>
        <end position="167"/>
    </location>
</feature>
<dbReference type="RefSeq" id="XP_067925033.1">
    <property type="nucleotide sequence ID" value="XM_068062991.1"/>
</dbReference>
<dbReference type="InterPro" id="IPR011051">
    <property type="entry name" value="RmlC_Cupin_sf"/>
</dbReference>
<evidence type="ECO:0000256" key="1">
    <source>
        <dbReference type="SAM" id="MobiDB-lite"/>
    </source>
</evidence>
<protein>
    <submittedName>
        <fullName evidence="2">Uncharacterized protein</fullName>
    </submittedName>
</protein>
<feature type="compositionally biased region" description="Polar residues" evidence="1">
    <location>
        <begin position="191"/>
        <end position="220"/>
    </location>
</feature>
<feature type="compositionally biased region" description="Basic and acidic residues" evidence="1">
    <location>
        <begin position="384"/>
        <end position="437"/>
    </location>
</feature>
<evidence type="ECO:0000313" key="3">
    <source>
        <dbReference type="Proteomes" id="UP000221165"/>
    </source>
</evidence>
<dbReference type="SUPFAM" id="SSF51182">
    <property type="entry name" value="RmlC-like cupins"/>
    <property type="match status" value="1"/>
</dbReference>
<accession>A0A2C6L3C9</accession>
<feature type="compositionally biased region" description="Basic and acidic residues" evidence="1">
    <location>
        <begin position="35"/>
        <end position="49"/>
    </location>
</feature>
<dbReference type="AlphaFoldDB" id="A0A2C6L3C9"/>
<feature type="compositionally biased region" description="Polar residues" evidence="1">
    <location>
        <begin position="8"/>
        <end position="18"/>
    </location>
</feature>
<gene>
    <name evidence="2" type="ORF">CSUI_002792</name>
</gene>
<keyword evidence="3" id="KW-1185">Reference proteome</keyword>
<dbReference type="EMBL" id="MIGC01001171">
    <property type="protein sequence ID" value="PHJ23357.1"/>
    <property type="molecule type" value="Genomic_DNA"/>
</dbReference>
<comment type="caution">
    <text evidence="2">The sequence shown here is derived from an EMBL/GenBank/DDBJ whole genome shotgun (WGS) entry which is preliminary data.</text>
</comment>
<feature type="compositionally biased region" description="Basic and acidic residues" evidence="1">
    <location>
        <begin position="74"/>
        <end position="92"/>
    </location>
</feature>
<feature type="region of interest" description="Disordered" evidence="1">
    <location>
        <begin position="261"/>
        <end position="309"/>
    </location>
</feature>
<feature type="compositionally biased region" description="Basic and acidic residues" evidence="1">
    <location>
        <begin position="447"/>
        <end position="480"/>
    </location>
</feature>
<dbReference type="OrthoDB" id="10661632at2759"/>
<evidence type="ECO:0000313" key="2">
    <source>
        <dbReference type="EMBL" id="PHJ23357.1"/>
    </source>
</evidence>
<reference evidence="2 3" key="1">
    <citation type="journal article" date="2017" name="Int. J. Parasitol.">
        <title>The genome of the protozoan parasite Cystoisospora suis and a reverse vaccinology approach to identify vaccine candidates.</title>
        <authorList>
            <person name="Palmieri N."/>
            <person name="Shrestha A."/>
            <person name="Ruttkowski B."/>
            <person name="Beck T."/>
            <person name="Vogl C."/>
            <person name="Tomley F."/>
            <person name="Blake D.P."/>
            <person name="Joachim A."/>
        </authorList>
    </citation>
    <scope>NUCLEOTIDE SEQUENCE [LARGE SCALE GENOMIC DNA]</scope>
    <source>
        <strain evidence="2 3">Wien I</strain>
    </source>
</reference>
<organism evidence="2 3">
    <name type="scientific">Cystoisospora suis</name>
    <dbReference type="NCBI Taxonomy" id="483139"/>
    <lineage>
        <taxon>Eukaryota</taxon>
        <taxon>Sar</taxon>
        <taxon>Alveolata</taxon>
        <taxon>Apicomplexa</taxon>
        <taxon>Conoidasida</taxon>
        <taxon>Coccidia</taxon>
        <taxon>Eucoccidiorida</taxon>
        <taxon>Eimeriorina</taxon>
        <taxon>Sarcocystidae</taxon>
        <taxon>Cystoisospora</taxon>
    </lineage>
</organism>